<protein>
    <submittedName>
        <fullName evidence="1">Uncharacterized protein</fullName>
    </submittedName>
</protein>
<proteinExistence type="predicted"/>
<dbReference type="Proteomes" id="UP001519460">
    <property type="component" value="Unassembled WGS sequence"/>
</dbReference>
<reference evidence="1 2" key="1">
    <citation type="journal article" date="2023" name="Sci. Data">
        <title>Genome assembly of the Korean intertidal mud-creeper Batillaria attramentaria.</title>
        <authorList>
            <person name="Patra A.K."/>
            <person name="Ho P.T."/>
            <person name="Jun S."/>
            <person name="Lee S.J."/>
            <person name="Kim Y."/>
            <person name="Won Y.J."/>
        </authorList>
    </citation>
    <scope>NUCLEOTIDE SEQUENCE [LARGE SCALE GENOMIC DNA]</scope>
    <source>
        <strain evidence="1">Wonlab-2016</strain>
    </source>
</reference>
<evidence type="ECO:0000313" key="2">
    <source>
        <dbReference type="Proteomes" id="UP001519460"/>
    </source>
</evidence>
<name>A0ABD0K7G2_9CAEN</name>
<gene>
    <name evidence="1" type="ORF">BaRGS_00025906</name>
</gene>
<accession>A0ABD0K7G2</accession>
<keyword evidence="2" id="KW-1185">Reference proteome</keyword>
<dbReference type="EMBL" id="JACVVK020000237">
    <property type="protein sequence ID" value="KAK7482873.1"/>
    <property type="molecule type" value="Genomic_DNA"/>
</dbReference>
<organism evidence="1 2">
    <name type="scientific">Batillaria attramentaria</name>
    <dbReference type="NCBI Taxonomy" id="370345"/>
    <lineage>
        <taxon>Eukaryota</taxon>
        <taxon>Metazoa</taxon>
        <taxon>Spiralia</taxon>
        <taxon>Lophotrochozoa</taxon>
        <taxon>Mollusca</taxon>
        <taxon>Gastropoda</taxon>
        <taxon>Caenogastropoda</taxon>
        <taxon>Sorbeoconcha</taxon>
        <taxon>Cerithioidea</taxon>
        <taxon>Batillariidae</taxon>
        <taxon>Batillaria</taxon>
    </lineage>
</organism>
<evidence type="ECO:0000313" key="1">
    <source>
        <dbReference type="EMBL" id="KAK7482873.1"/>
    </source>
</evidence>
<comment type="caution">
    <text evidence="1">The sequence shown here is derived from an EMBL/GenBank/DDBJ whole genome shotgun (WGS) entry which is preliminary data.</text>
</comment>
<sequence>MADAVRFDVYLLNPNITQIKFVSAEPEKRFRTNSYIDSSTQKMPRSHSVREGRFASVSLSHQKWTMMNKSRRLSD</sequence>
<dbReference type="AlphaFoldDB" id="A0ABD0K7G2"/>